<organism evidence="8 9">
    <name type="scientific">Marinomonas piezotolerans</name>
    <dbReference type="NCBI Taxonomy" id="2213058"/>
    <lineage>
        <taxon>Bacteria</taxon>
        <taxon>Pseudomonadati</taxon>
        <taxon>Pseudomonadota</taxon>
        <taxon>Gammaproteobacteria</taxon>
        <taxon>Oceanospirillales</taxon>
        <taxon>Oceanospirillaceae</taxon>
        <taxon>Marinomonas</taxon>
    </lineage>
</organism>
<keyword evidence="9" id="KW-1185">Reference proteome</keyword>
<keyword evidence="4 7" id="KW-0812">Transmembrane</keyword>
<keyword evidence="5 7" id="KW-1133">Transmembrane helix</keyword>
<comment type="caution">
    <text evidence="8">The sequence shown here is derived from an EMBL/GenBank/DDBJ whole genome shotgun (WGS) entry which is preliminary data.</text>
</comment>
<dbReference type="PANTHER" id="PTHR33452">
    <property type="entry name" value="OXIDOREDUCTASE CATD-RELATED"/>
    <property type="match status" value="1"/>
</dbReference>
<dbReference type="InterPro" id="IPR051907">
    <property type="entry name" value="DoxX-like_oxidoreductase"/>
</dbReference>
<feature type="transmembrane region" description="Helical" evidence="7">
    <location>
        <begin position="12"/>
        <end position="35"/>
    </location>
</feature>
<evidence type="ECO:0000313" key="9">
    <source>
        <dbReference type="Proteomes" id="UP000254326"/>
    </source>
</evidence>
<dbReference type="OrthoDB" id="121744at2"/>
<evidence type="ECO:0000256" key="7">
    <source>
        <dbReference type="SAM" id="Phobius"/>
    </source>
</evidence>
<gene>
    <name evidence="8" type="ORF">DN730_06955</name>
</gene>
<dbReference type="PANTHER" id="PTHR33452:SF1">
    <property type="entry name" value="INNER MEMBRANE PROTEIN YPHA-RELATED"/>
    <property type="match status" value="1"/>
</dbReference>
<dbReference type="GO" id="GO:0005886">
    <property type="term" value="C:plasma membrane"/>
    <property type="evidence" value="ECO:0007669"/>
    <property type="project" value="UniProtKB-SubCell"/>
</dbReference>
<proteinExistence type="inferred from homology"/>
<evidence type="ECO:0000313" key="8">
    <source>
        <dbReference type="EMBL" id="RDL45341.1"/>
    </source>
</evidence>
<evidence type="ECO:0000256" key="3">
    <source>
        <dbReference type="ARBA" id="ARBA00022475"/>
    </source>
</evidence>
<dbReference type="Proteomes" id="UP000254326">
    <property type="component" value="Unassembled WGS sequence"/>
</dbReference>
<evidence type="ECO:0000256" key="5">
    <source>
        <dbReference type="ARBA" id="ARBA00022989"/>
    </source>
</evidence>
<comment type="subcellular location">
    <subcellularLocation>
        <location evidence="1">Cell membrane</location>
        <topology evidence="1">Multi-pass membrane protein</topology>
    </subcellularLocation>
</comment>
<accession>A0A370UC64</accession>
<dbReference type="AlphaFoldDB" id="A0A370UC64"/>
<comment type="similarity">
    <text evidence="2">Belongs to the DoxX family.</text>
</comment>
<sequence>MLIPLQRTTERVFSAIPESLILLLARFALAAVFWMSGQTKIEGFALNPFSGTYEFGWPSLKESTFFLFEYEYALPLIPANIAAYMATTAEHILPILLLTGLLTRLSAFGILMMTLVIQLFVYPSAYATHATWGALALLLMYRGGGAVSIDQQLLK</sequence>
<feature type="transmembrane region" description="Helical" evidence="7">
    <location>
        <begin position="72"/>
        <end position="93"/>
    </location>
</feature>
<reference evidence="8 9" key="1">
    <citation type="submission" date="2018-06" db="EMBL/GenBank/DDBJ databases">
        <title>Marinomonas sp. YLB-05 draft genome sequence.</title>
        <authorList>
            <person name="Yu L."/>
            <person name="Tang X."/>
        </authorList>
    </citation>
    <scope>NUCLEOTIDE SEQUENCE [LARGE SCALE GENOMIC DNA]</scope>
    <source>
        <strain evidence="8 9">YLB-05</strain>
    </source>
</reference>
<dbReference type="Pfam" id="PF07681">
    <property type="entry name" value="DoxX"/>
    <property type="match status" value="1"/>
</dbReference>
<keyword evidence="3" id="KW-1003">Cell membrane</keyword>
<evidence type="ECO:0000256" key="6">
    <source>
        <dbReference type="ARBA" id="ARBA00023136"/>
    </source>
</evidence>
<evidence type="ECO:0000256" key="4">
    <source>
        <dbReference type="ARBA" id="ARBA00022692"/>
    </source>
</evidence>
<protein>
    <recommendedName>
        <fullName evidence="10">DoxX family protein</fullName>
    </recommendedName>
</protein>
<dbReference type="InterPro" id="IPR032808">
    <property type="entry name" value="DoxX"/>
</dbReference>
<evidence type="ECO:0008006" key="10">
    <source>
        <dbReference type="Google" id="ProtNLM"/>
    </source>
</evidence>
<name>A0A370UC64_9GAMM</name>
<evidence type="ECO:0000256" key="2">
    <source>
        <dbReference type="ARBA" id="ARBA00006679"/>
    </source>
</evidence>
<evidence type="ECO:0000256" key="1">
    <source>
        <dbReference type="ARBA" id="ARBA00004651"/>
    </source>
</evidence>
<keyword evidence="6 7" id="KW-0472">Membrane</keyword>
<dbReference type="EMBL" id="QKRA01000002">
    <property type="protein sequence ID" value="RDL45341.1"/>
    <property type="molecule type" value="Genomic_DNA"/>
</dbReference>
<feature type="transmembrane region" description="Helical" evidence="7">
    <location>
        <begin position="105"/>
        <end position="125"/>
    </location>
</feature>